<evidence type="ECO:0000259" key="2">
    <source>
        <dbReference type="Pfam" id="PF26593"/>
    </source>
</evidence>
<accession>A0A857N4N2</accession>
<sequence>MIDKAIKATTQEHLDIYTIKEHFVILKDGSTALVLQISAINFGLLSEEEQDALIFSYASLLNSLSFPIQIIVRSVKKDITSYLELLDDRLEQTSSQKLKEQIVKYRSFIRSLVKKNKVLEKKFYVVIPYSYLSVNQVSNNLNPLAKPPQKPPQDVDFLVAKSKQELYPRRDHLIRQFARLGLQCRQLTTQELVTLFYKTYNPSTQGIEQYLTLPTDYETPAVQTKVRNLYTEKDTPTTPIAPTPTAPTPSPTTPTQPTTPTPPIPPITPHQTTTTPQNQPHSPTPQPVTPPNPSPITPPTQPTFSSPSPSPLPSPSPTPPPASPTQNQTLSMPTPPSTPTNPNPQTSPPPDPADSVIPPSPPVTSPPPPFPFS</sequence>
<dbReference type="RefSeq" id="WP_161931588.1">
    <property type="nucleotide sequence ID" value="NZ_CP047901.1"/>
</dbReference>
<feature type="compositionally biased region" description="Pro residues" evidence="1">
    <location>
        <begin position="282"/>
        <end position="301"/>
    </location>
</feature>
<dbReference type="Pfam" id="PF26593">
    <property type="entry name" value="TraC-like"/>
    <property type="match status" value="1"/>
</dbReference>
<dbReference type="AlphaFoldDB" id="A0A857N4N2"/>
<feature type="domain" description="TraC-like" evidence="2">
    <location>
        <begin position="25"/>
        <end position="138"/>
    </location>
</feature>
<keyword evidence="4" id="KW-1185">Reference proteome</keyword>
<proteinExistence type="predicted"/>
<dbReference type="Proteomes" id="UP000463983">
    <property type="component" value="Chromosome"/>
</dbReference>
<feature type="region of interest" description="Disordered" evidence="1">
    <location>
        <begin position="229"/>
        <end position="373"/>
    </location>
</feature>
<evidence type="ECO:0000313" key="4">
    <source>
        <dbReference type="Proteomes" id="UP000463983"/>
    </source>
</evidence>
<reference evidence="4" key="1">
    <citation type="journal article" date="2020" name="Microorganisms">
        <title>Complete Genome of a Member of a New Bacterial Lineage in the Microgenomates Group Reveals an Unusual Nucleotide Composition Disparity Between Two Strands of DNA and Limited Metabolic Potential.</title>
        <authorList>
            <person name="Kadnikov V.V."/>
            <person name="Mardanov A.V."/>
            <person name="Beletsky A.V."/>
            <person name="Karnachuk O.V."/>
            <person name="Ravin N.V."/>
        </authorList>
    </citation>
    <scope>NUCLEOTIDE SEQUENCE [LARGE SCALE GENOMIC DNA]</scope>
</reference>
<evidence type="ECO:0000313" key="3">
    <source>
        <dbReference type="EMBL" id="QHO63195.1"/>
    </source>
</evidence>
<dbReference type="EMBL" id="CP047901">
    <property type="protein sequence ID" value="QHO63195.1"/>
    <property type="molecule type" value="Genomic_DNA"/>
</dbReference>
<feature type="compositionally biased region" description="Pro residues" evidence="1">
    <location>
        <begin position="308"/>
        <end position="323"/>
    </location>
</feature>
<name>A0A857N4N2_9BACT</name>
<dbReference type="KEGG" id="caqa:MICH65_0214"/>
<feature type="compositionally biased region" description="Pro residues" evidence="1">
    <location>
        <begin position="333"/>
        <end position="373"/>
    </location>
</feature>
<feature type="compositionally biased region" description="Low complexity" evidence="1">
    <location>
        <begin position="269"/>
        <end position="281"/>
    </location>
</feature>
<gene>
    <name evidence="3" type="ORF">MICH65_0214</name>
</gene>
<protein>
    <recommendedName>
        <fullName evidence="2">TraC-like domain-containing protein</fullName>
    </recommendedName>
</protein>
<evidence type="ECO:0000256" key="1">
    <source>
        <dbReference type="SAM" id="MobiDB-lite"/>
    </source>
</evidence>
<organism evidence="3 4">
    <name type="scientific">Candidatus Chazhemtobacterium aquaticus</name>
    <dbReference type="NCBI Taxonomy" id="2715735"/>
    <lineage>
        <taxon>Bacteria</taxon>
        <taxon>Candidatus Chazhemtobacteraceae</taxon>
        <taxon>Candidatus Chazhemtobacterium</taxon>
    </lineage>
</organism>
<feature type="compositionally biased region" description="Pro residues" evidence="1">
    <location>
        <begin position="239"/>
        <end position="268"/>
    </location>
</feature>
<dbReference type="InterPro" id="IPR058596">
    <property type="entry name" value="TraC-like_dom"/>
</dbReference>